<reference evidence="2" key="1">
    <citation type="submission" date="2017-06" db="EMBL/GenBank/DDBJ databases">
        <authorList>
            <person name="Varghese N."/>
            <person name="Submissions S."/>
        </authorList>
    </citation>
    <scope>NUCLEOTIDE SEQUENCE [LARGE SCALE GENOMIC DNA]</scope>
    <source>
        <strain evidence="2">DSM 27993</strain>
    </source>
</reference>
<proteinExistence type="predicted"/>
<organism evidence="1 2">
    <name type="scientific">Lutibacter flavus</name>
    <dbReference type="NCBI Taxonomy" id="691689"/>
    <lineage>
        <taxon>Bacteria</taxon>
        <taxon>Pseudomonadati</taxon>
        <taxon>Bacteroidota</taxon>
        <taxon>Flavobacteriia</taxon>
        <taxon>Flavobacteriales</taxon>
        <taxon>Flavobacteriaceae</taxon>
        <taxon>Lutibacter</taxon>
    </lineage>
</organism>
<dbReference type="Proteomes" id="UP000198412">
    <property type="component" value="Unassembled WGS sequence"/>
</dbReference>
<keyword evidence="2" id="KW-1185">Reference proteome</keyword>
<accession>A0A238VMS9</accession>
<evidence type="ECO:0000313" key="2">
    <source>
        <dbReference type="Proteomes" id="UP000198412"/>
    </source>
</evidence>
<dbReference type="EMBL" id="FZNX01000001">
    <property type="protein sequence ID" value="SNR35447.1"/>
    <property type="molecule type" value="Genomic_DNA"/>
</dbReference>
<dbReference type="AlphaFoldDB" id="A0A238VMS9"/>
<name>A0A238VMS9_9FLAO</name>
<evidence type="ECO:0000313" key="1">
    <source>
        <dbReference type="EMBL" id="SNR35447.1"/>
    </source>
</evidence>
<protein>
    <submittedName>
        <fullName evidence="1">Uncharacterized protein</fullName>
    </submittedName>
</protein>
<dbReference type="RefSeq" id="WP_176420231.1">
    <property type="nucleotide sequence ID" value="NZ_FZNX01000001.1"/>
</dbReference>
<gene>
    <name evidence="1" type="ORF">SAMN04488111_0719</name>
</gene>
<sequence length="54" mass="6151">MFGNGQISNLLFNINLKQEGSVMDAERNNQIPEKCTKNGNTNVYFPSKIFEVTR</sequence>